<evidence type="ECO:0000313" key="18">
    <source>
        <dbReference type="Proteomes" id="UP000499080"/>
    </source>
</evidence>
<keyword evidence="6" id="KW-0800">Toxin</keyword>
<evidence type="ECO:0000256" key="1">
    <source>
        <dbReference type="ARBA" id="ARBA00004175"/>
    </source>
</evidence>
<protein>
    <recommendedName>
        <fullName evidence="15">Alpha-latrotoxin</fullName>
    </recommendedName>
</protein>
<dbReference type="GO" id="GO:0006887">
    <property type="term" value="P:exocytosis"/>
    <property type="evidence" value="ECO:0007669"/>
    <property type="project" value="UniProtKB-KW"/>
</dbReference>
<dbReference type="SMART" id="SM00248">
    <property type="entry name" value="ANK"/>
    <property type="match status" value="12"/>
</dbReference>
<evidence type="ECO:0000256" key="2">
    <source>
        <dbReference type="ARBA" id="ARBA00004613"/>
    </source>
</evidence>
<feature type="repeat" description="ANK" evidence="16">
    <location>
        <begin position="124"/>
        <end position="158"/>
    </location>
</feature>
<keyword evidence="10 16" id="KW-0040">ANK repeat</keyword>
<dbReference type="InterPro" id="IPR036770">
    <property type="entry name" value="Ankyrin_rpt-contain_sf"/>
</dbReference>
<keyword evidence="5" id="KW-1052">Target cell membrane</keyword>
<keyword evidence="7" id="KW-0528">Neurotoxin</keyword>
<feature type="repeat" description="ANK" evidence="16">
    <location>
        <begin position="452"/>
        <end position="485"/>
    </location>
</feature>
<keyword evidence="12" id="KW-1053">Target membrane</keyword>
<dbReference type="SUPFAM" id="SSF48403">
    <property type="entry name" value="Ankyrin repeat"/>
    <property type="match status" value="3"/>
</dbReference>
<dbReference type="AlphaFoldDB" id="A0A4Y2MF58"/>
<evidence type="ECO:0000256" key="3">
    <source>
        <dbReference type="ARBA" id="ARBA00022483"/>
    </source>
</evidence>
<feature type="repeat" description="ANK" evidence="16">
    <location>
        <begin position="51"/>
        <end position="85"/>
    </location>
</feature>
<keyword evidence="4" id="KW-0964">Secreted</keyword>
<evidence type="ECO:0000256" key="8">
    <source>
        <dbReference type="ARBA" id="ARBA00022737"/>
    </source>
</evidence>
<dbReference type="Pfam" id="PF12796">
    <property type="entry name" value="Ank_2"/>
    <property type="match status" value="3"/>
</dbReference>
<proteinExistence type="inferred from homology"/>
<keyword evidence="18" id="KW-1185">Reference proteome</keyword>
<dbReference type="GO" id="GO:0044231">
    <property type="term" value="C:host cell presynaptic membrane"/>
    <property type="evidence" value="ECO:0007669"/>
    <property type="project" value="UniProtKB-KW"/>
</dbReference>
<keyword evidence="8" id="KW-0677">Repeat</keyword>
<comment type="subunit">
    <text evidence="14">Homotetramer in membranes.</text>
</comment>
<evidence type="ECO:0000256" key="10">
    <source>
        <dbReference type="ARBA" id="ARBA00023043"/>
    </source>
</evidence>
<dbReference type="OrthoDB" id="6431849at2759"/>
<dbReference type="PANTHER" id="PTHR24198">
    <property type="entry name" value="ANKYRIN REPEAT AND PROTEIN KINASE DOMAIN-CONTAINING PROTEIN"/>
    <property type="match status" value="1"/>
</dbReference>
<dbReference type="Pfam" id="PF00023">
    <property type="entry name" value="Ank"/>
    <property type="match status" value="1"/>
</dbReference>
<dbReference type="Gene3D" id="1.25.40.20">
    <property type="entry name" value="Ankyrin repeat-containing domain"/>
    <property type="match status" value="4"/>
</dbReference>
<dbReference type="PROSITE" id="PS50088">
    <property type="entry name" value="ANK_REPEAT"/>
    <property type="match status" value="8"/>
</dbReference>
<sequence length="826" mass="93164">MACAFYFDDDSSSEVRDRLKQRSAIARDRHVMEVIRQLLEKDGRGHARDCFGHTPLHLAVRLMQPNPGLVEELLDHGAEVNEVDIRGNTVLHSAVADSDDSACQLEVVKMILNNGADVNALNMNRLTPLAFALCKGNTSLSLIEELLMYGSDPNLGKSALYFAVGNGDCSYPVVKLLLNHGAEPNADTLHHAIECLQYKTDVIQVLLFCGIDVNERNSAGLTPLILVIRQTRFSLEVCVECVDLLLAYGVDVNAVDTCGNTPLHHTILMRNQPIGLEIAKILLEEGADQYIRNHNEMTPLQMFKDTGRLNFSFIQELLMHDTDENFGNGLSPLYYNLIKLFLDFWEISYANILLSAIQRTRCEKSMILKFVTRCISLNKNDFSKYTAFHFAVEAFCDFRLVEALLEVGVRVDVLDSKYRTPLHIAAMTKTCPLTIVKLLLKFGANVNAVCGFGYTPLMYAAKMHDDEKVVEELLKNGANPNGTNEVGSAIHYAAVNPSGNANILRILFQYGGDVNNVNPSCNVTPLLYALYGEYKLNQIQELLRNGARLDEEDEDMTRACSLGLILSNTYKNKDLLPIVRELLNFENPSLRLKIGTVLFNILKNRTIPLNVLEELLKSGLNVNCMNSQSETPLSFALQDPLVHKNAIELLLKHGAWATPCELPWIHAFNTCLYNSSAEETFLNCMIKYFCLQMYYIRRPCIFNADNESTYLSSHITFCKNEFENMSMVVLPCERLLIDFLADTEECNDESTLDKIMHLYNSHPIYSDVLGRKLNRKFLLERLLTLKVYTVCDNHEIVLNADSQRMIAVFLTNESLCNFVAAFCYQR</sequence>
<evidence type="ECO:0000256" key="7">
    <source>
        <dbReference type="ARBA" id="ARBA00022699"/>
    </source>
</evidence>
<dbReference type="GO" id="GO:0090729">
    <property type="term" value="F:toxin activity"/>
    <property type="evidence" value="ECO:0007669"/>
    <property type="project" value="UniProtKB-KW"/>
</dbReference>
<evidence type="ECO:0000256" key="11">
    <source>
        <dbReference type="ARBA" id="ARBA00023136"/>
    </source>
</evidence>
<keyword evidence="3" id="KW-0268">Exocytosis</keyword>
<dbReference type="Proteomes" id="UP000499080">
    <property type="component" value="Unassembled WGS sequence"/>
</dbReference>
<feature type="repeat" description="ANK" evidence="16">
    <location>
        <begin position="219"/>
        <end position="257"/>
    </location>
</feature>
<reference evidence="17 18" key="1">
    <citation type="journal article" date="2019" name="Sci. Rep.">
        <title>Orb-weaving spider Araneus ventricosus genome elucidates the spidroin gene catalogue.</title>
        <authorList>
            <person name="Kono N."/>
            <person name="Nakamura H."/>
            <person name="Ohtoshi R."/>
            <person name="Moran D.A.P."/>
            <person name="Shinohara A."/>
            <person name="Yoshida Y."/>
            <person name="Fujiwara M."/>
            <person name="Mori M."/>
            <person name="Tomita M."/>
            <person name="Arakawa K."/>
        </authorList>
    </citation>
    <scope>NUCLEOTIDE SEQUENCE [LARGE SCALE GENOMIC DNA]</scope>
</reference>
<evidence type="ECO:0000256" key="16">
    <source>
        <dbReference type="PROSITE-ProRule" id="PRU00023"/>
    </source>
</evidence>
<evidence type="ECO:0000256" key="12">
    <source>
        <dbReference type="ARBA" id="ARBA00023298"/>
    </source>
</evidence>
<keyword evidence="9" id="KW-0638">Presynaptic neurotoxin</keyword>
<organism evidence="17 18">
    <name type="scientific">Araneus ventricosus</name>
    <name type="common">Orbweaver spider</name>
    <name type="synonym">Epeira ventricosa</name>
    <dbReference type="NCBI Taxonomy" id="182803"/>
    <lineage>
        <taxon>Eukaryota</taxon>
        <taxon>Metazoa</taxon>
        <taxon>Ecdysozoa</taxon>
        <taxon>Arthropoda</taxon>
        <taxon>Chelicerata</taxon>
        <taxon>Arachnida</taxon>
        <taxon>Araneae</taxon>
        <taxon>Araneomorphae</taxon>
        <taxon>Entelegynae</taxon>
        <taxon>Araneoidea</taxon>
        <taxon>Araneidae</taxon>
        <taxon>Araneus</taxon>
    </lineage>
</organism>
<evidence type="ECO:0000256" key="9">
    <source>
        <dbReference type="ARBA" id="ARBA00023028"/>
    </source>
</evidence>
<gene>
    <name evidence="17" type="primary">ANK1_17</name>
    <name evidence="17" type="ORF">AVEN_32308_1</name>
</gene>
<evidence type="ECO:0000256" key="4">
    <source>
        <dbReference type="ARBA" id="ARBA00022525"/>
    </source>
</evidence>
<evidence type="ECO:0000256" key="5">
    <source>
        <dbReference type="ARBA" id="ARBA00022537"/>
    </source>
</evidence>
<dbReference type="EMBL" id="BGPR01007101">
    <property type="protein sequence ID" value="GBN24296.1"/>
    <property type="molecule type" value="Genomic_DNA"/>
</dbReference>
<keyword evidence="11" id="KW-0472">Membrane</keyword>
<dbReference type="GO" id="GO:0044218">
    <property type="term" value="C:other organism cell membrane"/>
    <property type="evidence" value="ECO:0007669"/>
    <property type="project" value="UniProtKB-KW"/>
</dbReference>
<feature type="repeat" description="ANK" evidence="16">
    <location>
        <begin position="86"/>
        <end position="123"/>
    </location>
</feature>
<dbReference type="PROSITE" id="PS50297">
    <property type="entry name" value="ANK_REP_REGION"/>
    <property type="match status" value="5"/>
</dbReference>
<comment type="subcellular location">
    <subcellularLocation>
        <location evidence="2">Secreted</location>
    </subcellularLocation>
    <subcellularLocation>
        <location evidence="1">Target cell membrane</location>
    </subcellularLocation>
</comment>
<name>A0A4Y2MF58_ARAVE</name>
<evidence type="ECO:0000256" key="13">
    <source>
        <dbReference type="ARBA" id="ARBA00049657"/>
    </source>
</evidence>
<dbReference type="PANTHER" id="PTHR24198:SF165">
    <property type="entry name" value="ANKYRIN REPEAT-CONTAINING PROTEIN-RELATED"/>
    <property type="match status" value="1"/>
</dbReference>
<evidence type="ECO:0000313" key="17">
    <source>
        <dbReference type="EMBL" id="GBN24296.1"/>
    </source>
</evidence>
<evidence type="ECO:0000256" key="14">
    <source>
        <dbReference type="ARBA" id="ARBA00049715"/>
    </source>
</evidence>
<evidence type="ECO:0000256" key="15">
    <source>
        <dbReference type="ARBA" id="ARBA00049811"/>
    </source>
</evidence>
<dbReference type="GO" id="GO:0005576">
    <property type="term" value="C:extracellular region"/>
    <property type="evidence" value="ECO:0007669"/>
    <property type="project" value="UniProtKB-SubCell"/>
</dbReference>
<evidence type="ECO:0000256" key="6">
    <source>
        <dbReference type="ARBA" id="ARBA00022656"/>
    </source>
</evidence>
<feature type="repeat" description="ANK" evidence="16">
    <location>
        <begin position="155"/>
        <end position="189"/>
    </location>
</feature>
<dbReference type="GO" id="GO:0005737">
    <property type="term" value="C:cytoplasm"/>
    <property type="evidence" value="ECO:0007669"/>
    <property type="project" value="TreeGrafter"/>
</dbReference>
<comment type="caution">
    <text evidence="17">The sequence shown here is derived from an EMBL/GenBank/DDBJ whole genome shotgun (WGS) entry which is preliminary data.</text>
</comment>
<comment type="similarity">
    <text evidence="13">Belongs to the cationic peptide 01 (latrotoxin) family. 03 (alpha-latrotoxin) subfamily.</text>
</comment>
<accession>A0A4Y2MF58</accession>
<dbReference type="InterPro" id="IPR002110">
    <property type="entry name" value="Ankyrin_rpt"/>
</dbReference>
<feature type="repeat" description="ANK" evidence="16">
    <location>
        <begin position="417"/>
        <end position="451"/>
    </location>
</feature>
<feature type="repeat" description="ANK" evidence="16">
    <location>
        <begin position="258"/>
        <end position="294"/>
    </location>
</feature>